<evidence type="ECO:0000256" key="11">
    <source>
        <dbReference type="SAM" id="MobiDB-lite"/>
    </source>
</evidence>
<dbReference type="Gene3D" id="3.10.310.40">
    <property type="match status" value="1"/>
</dbReference>
<evidence type="ECO:0000256" key="1">
    <source>
        <dbReference type="ARBA" id="ARBA00008226"/>
    </source>
</evidence>
<dbReference type="Pfam" id="PF07973">
    <property type="entry name" value="tRNA_SAD"/>
    <property type="match status" value="1"/>
</dbReference>
<name>A0A1H1BU67_NATTX</name>
<dbReference type="InterPro" id="IPR018164">
    <property type="entry name" value="Ala-tRNA-synth_IIc_N"/>
</dbReference>
<evidence type="ECO:0000256" key="4">
    <source>
        <dbReference type="ARBA" id="ARBA00022741"/>
    </source>
</evidence>
<feature type="coiled-coil region" evidence="10">
    <location>
        <begin position="284"/>
        <end position="311"/>
    </location>
</feature>
<dbReference type="InterPro" id="IPR018165">
    <property type="entry name" value="Ala-tRNA-synth_IIc_core"/>
</dbReference>
<evidence type="ECO:0000256" key="10">
    <source>
        <dbReference type="SAM" id="Coils"/>
    </source>
</evidence>
<keyword evidence="5" id="KW-0862">Zinc</keyword>
<feature type="region of interest" description="Disordered" evidence="11">
    <location>
        <begin position="382"/>
        <end position="416"/>
    </location>
</feature>
<evidence type="ECO:0000259" key="12">
    <source>
        <dbReference type="PROSITE" id="PS50860"/>
    </source>
</evidence>
<dbReference type="PROSITE" id="PS50860">
    <property type="entry name" value="AA_TRNA_LIGASE_II_ALA"/>
    <property type="match status" value="1"/>
</dbReference>
<sequence>MTMSRAPKSPTVREFEATVAAVDGRDVELEETYFYPEGGGQPADRGTIDGTGLETVQKRNGTVVHTLASEPSLESGDEVDCTVDDAFRTYCMRAHTASHVVYGAGRRLFDGLGYAGFDIGEEKVRIDLTTAEPIDDDDLVELGRLSNRAVWDARSVTWERLPESKARDLDGIAFNEKTEEGAMADYQAESDERVRVVTVDKSTVGDETDGRPWDVAACGGTHVDNTRQIGPIEVLDRSNPGEGITRVEFSVGPAGIDHAADVQAAAREASRLGGVPISELPDAVSRLQDDREQLEYELEELKEEVVTSRLSELPTVERDGATWAVGTLEGIDSNAVSEGAREVVGEGPDEPDVVAAVDRGGAPSVVVASTGEVDAGEVIDGVTDAFGGGGGGSPTAAQGGGLQADPEEVVTHLRGE</sequence>
<evidence type="ECO:0000256" key="7">
    <source>
        <dbReference type="ARBA" id="ARBA00022884"/>
    </source>
</evidence>
<keyword evidence="3" id="KW-0436">Ligase</keyword>
<dbReference type="EMBL" id="FNLC01000001">
    <property type="protein sequence ID" value="SDQ55502.1"/>
    <property type="molecule type" value="Genomic_DNA"/>
</dbReference>
<organism evidence="13 14">
    <name type="scientific">Natronobacterium texcoconense</name>
    <dbReference type="NCBI Taxonomy" id="1095778"/>
    <lineage>
        <taxon>Archaea</taxon>
        <taxon>Methanobacteriati</taxon>
        <taxon>Methanobacteriota</taxon>
        <taxon>Stenosarchaea group</taxon>
        <taxon>Halobacteria</taxon>
        <taxon>Halobacteriales</taxon>
        <taxon>Natrialbaceae</taxon>
        <taxon>Natronobacterium</taxon>
    </lineage>
</organism>
<dbReference type="InterPro" id="IPR012947">
    <property type="entry name" value="tRNA_SAD"/>
</dbReference>
<dbReference type="PANTHER" id="PTHR11777">
    <property type="entry name" value="ALANYL-TRNA SYNTHETASE"/>
    <property type="match status" value="1"/>
</dbReference>
<dbReference type="AlphaFoldDB" id="A0A1H1BU67"/>
<dbReference type="InterPro" id="IPR009000">
    <property type="entry name" value="Transl_B-barrel_sf"/>
</dbReference>
<dbReference type="Gene3D" id="2.40.30.130">
    <property type="match status" value="1"/>
</dbReference>
<dbReference type="GO" id="GO:0006419">
    <property type="term" value="P:alanyl-tRNA aminoacylation"/>
    <property type="evidence" value="ECO:0007669"/>
    <property type="project" value="InterPro"/>
</dbReference>
<dbReference type="RefSeq" id="WP_090378614.1">
    <property type="nucleotide sequence ID" value="NZ_FNLC01000001.1"/>
</dbReference>
<gene>
    <name evidence="13" type="ORF">SAMN04489842_1157</name>
</gene>
<comment type="similarity">
    <text evidence="1">Belongs to the class-II aminoacyl-tRNA synthetase family.</text>
</comment>
<dbReference type="GO" id="GO:0004813">
    <property type="term" value="F:alanine-tRNA ligase activity"/>
    <property type="evidence" value="ECO:0007669"/>
    <property type="project" value="InterPro"/>
</dbReference>
<dbReference type="PANTHER" id="PTHR11777:SF9">
    <property type="entry name" value="ALANINE--TRNA LIGASE, CYTOPLASMIC"/>
    <property type="match status" value="1"/>
</dbReference>
<keyword evidence="10" id="KW-0175">Coiled coil</keyword>
<dbReference type="SUPFAM" id="SSF55186">
    <property type="entry name" value="ThrRS/AlaRS common domain"/>
    <property type="match status" value="1"/>
</dbReference>
<feature type="domain" description="Alanyl-transfer RNA synthetases family profile" evidence="12">
    <location>
        <begin position="1"/>
        <end position="261"/>
    </location>
</feature>
<evidence type="ECO:0000256" key="5">
    <source>
        <dbReference type="ARBA" id="ARBA00022833"/>
    </source>
</evidence>
<keyword evidence="4" id="KW-0547">Nucleotide-binding</keyword>
<evidence type="ECO:0000256" key="8">
    <source>
        <dbReference type="ARBA" id="ARBA00022917"/>
    </source>
</evidence>
<accession>A0A1H1BU67</accession>
<dbReference type="SUPFAM" id="SSF50447">
    <property type="entry name" value="Translation proteins"/>
    <property type="match status" value="1"/>
</dbReference>
<dbReference type="GO" id="GO:0000049">
    <property type="term" value="F:tRNA binding"/>
    <property type="evidence" value="ECO:0007669"/>
    <property type="project" value="UniProtKB-KW"/>
</dbReference>
<dbReference type="SMART" id="SM00863">
    <property type="entry name" value="tRNA_SAD"/>
    <property type="match status" value="1"/>
</dbReference>
<dbReference type="Pfam" id="PF01411">
    <property type="entry name" value="tRNA-synt_2c"/>
    <property type="match status" value="1"/>
</dbReference>
<evidence type="ECO:0000256" key="6">
    <source>
        <dbReference type="ARBA" id="ARBA00022840"/>
    </source>
</evidence>
<evidence type="ECO:0000313" key="14">
    <source>
        <dbReference type="Proteomes" id="UP000198848"/>
    </source>
</evidence>
<keyword evidence="8" id="KW-0648">Protein biosynthesis</keyword>
<dbReference type="Gene3D" id="3.30.980.10">
    <property type="entry name" value="Threonyl-trna Synthetase, Chain A, domain 2"/>
    <property type="match status" value="1"/>
</dbReference>
<dbReference type="GO" id="GO:0002161">
    <property type="term" value="F:aminoacyl-tRNA deacylase activity"/>
    <property type="evidence" value="ECO:0007669"/>
    <property type="project" value="TreeGrafter"/>
</dbReference>
<evidence type="ECO:0000256" key="9">
    <source>
        <dbReference type="ARBA" id="ARBA00023146"/>
    </source>
</evidence>
<dbReference type="InterPro" id="IPR050058">
    <property type="entry name" value="Ala-tRNA_ligase"/>
</dbReference>
<dbReference type="Gene3D" id="6.10.250.550">
    <property type="match status" value="1"/>
</dbReference>
<evidence type="ECO:0000256" key="3">
    <source>
        <dbReference type="ARBA" id="ARBA00022598"/>
    </source>
</evidence>
<keyword evidence="2" id="KW-0820">tRNA-binding</keyword>
<dbReference type="OrthoDB" id="11392at2157"/>
<evidence type="ECO:0000313" key="13">
    <source>
        <dbReference type="EMBL" id="SDQ55502.1"/>
    </source>
</evidence>
<proteinExistence type="inferred from homology"/>
<keyword evidence="9 13" id="KW-0030">Aminoacyl-tRNA synthetase</keyword>
<feature type="compositionally biased region" description="Gly residues" evidence="11">
    <location>
        <begin position="386"/>
        <end position="402"/>
    </location>
</feature>
<dbReference type="GO" id="GO:0005524">
    <property type="term" value="F:ATP binding"/>
    <property type="evidence" value="ECO:0007669"/>
    <property type="project" value="UniProtKB-KW"/>
</dbReference>
<dbReference type="Proteomes" id="UP000198848">
    <property type="component" value="Unassembled WGS sequence"/>
</dbReference>
<keyword evidence="14" id="KW-1185">Reference proteome</keyword>
<dbReference type="STRING" id="1095778.SAMN04489842_1157"/>
<reference evidence="14" key="1">
    <citation type="submission" date="2016-10" db="EMBL/GenBank/DDBJ databases">
        <authorList>
            <person name="Varghese N."/>
            <person name="Submissions S."/>
        </authorList>
    </citation>
    <scope>NUCLEOTIDE SEQUENCE [LARGE SCALE GENOMIC DNA]</scope>
    <source>
        <strain evidence="14">DSM 24767</strain>
    </source>
</reference>
<evidence type="ECO:0000256" key="2">
    <source>
        <dbReference type="ARBA" id="ARBA00022555"/>
    </source>
</evidence>
<dbReference type="InterPro" id="IPR018163">
    <property type="entry name" value="Thr/Ala-tRNA-synth_IIc_edit"/>
</dbReference>
<keyword evidence="6" id="KW-0067">ATP-binding</keyword>
<keyword evidence="7" id="KW-0694">RNA-binding</keyword>
<protein>
    <submittedName>
        <fullName evidence="13">Alanyl-tRNA synthetase</fullName>
    </submittedName>
</protein>